<dbReference type="InterPro" id="IPR018097">
    <property type="entry name" value="EGF_Ca-bd_CS"/>
</dbReference>
<feature type="domain" description="EGF-like" evidence="20">
    <location>
        <begin position="571"/>
        <end position="608"/>
    </location>
</feature>
<dbReference type="GO" id="GO:0005509">
    <property type="term" value="F:calcium ion binding"/>
    <property type="evidence" value="ECO:0007669"/>
    <property type="project" value="InterPro"/>
</dbReference>
<feature type="domain" description="Laminin G" evidence="19">
    <location>
        <begin position="292"/>
        <end position="454"/>
    </location>
</feature>
<keyword evidence="4" id="KW-1003">Cell membrane</keyword>
<dbReference type="AlphaFoldDB" id="A0AAW0NL31"/>
<dbReference type="FunFam" id="2.10.25.10:FF:000472">
    <property type="entry name" value="Uncharacterized protein, isoform A"/>
    <property type="match status" value="1"/>
</dbReference>
<dbReference type="Pfam" id="PF02210">
    <property type="entry name" value="Laminin_G_2"/>
    <property type="match status" value="1"/>
</dbReference>
<dbReference type="EMBL" id="JBBPFD010000015">
    <property type="protein sequence ID" value="KAK7895824.1"/>
    <property type="molecule type" value="Genomic_DNA"/>
</dbReference>
<dbReference type="GO" id="GO:0045597">
    <property type="term" value="P:positive regulation of cell differentiation"/>
    <property type="evidence" value="ECO:0007669"/>
    <property type="project" value="UniProtKB-ARBA"/>
</dbReference>
<comment type="caution">
    <text evidence="21">The sequence shown here is derived from an EMBL/GenBank/DDBJ whole genome shotgun (WGS) entry which is preliminary data.</text>
</comment>
<keyword evidence="14 16" id="KW-1015">Disulfide bond</keyword>
<dbReference type="SMART" id="SM00282">
    <property type="entry name" value="LamG"/>
    <property type="match status" value="2"/>
</dbReference>
<dbReference type="InterPro" id="IPR001791">
    <property type="entry name" value="Laminin_G"/>
</dbReference>
<dbReference type="InterPro" id="IPR000742">
    <property type="entry name" value="EGF"/>
</dbReference>
<dbReference type="InterPro" id="IPR013320">
    <property type="entry name" value="ConA-like_dom_sf"/>
</dbReference>
<comment type="subcellular location">
    <subcellularLocation>
        <location evidence="1">Cell membrane</location>
        <topology evidence="1">Single-pass type I membrane protein</topology>
    </subcellularLocation>
    <subcellularLocation>
        <location evidence="2">Secreted</location>
    </subcellularLocation>
</comment>
<keyword evidence="10" id="KW-0677">Repeat</keyword>
<feature type="transmembrane region" description="Helical" evidence="18">
    <location>
        <begin position="269"/>
        <end position="291"/>
    </location>
</feature>
<dbReference type="Gene3D" id="2.10.25.10">
    <property type="entry name" value="Laminin"/>
    <property type="match status" value="6"/>
</dbReference>
<keyword evidence="12 18" id="KW-1133">Transmembrane helix</keyword>
<feature type="disulfide bond" evidence="16">
    <location>
        <begin position="229"/>
        <end position="238"/>
    </location>
</feature>
<dbReference type="PRINTS" id="PR00010">
    <property type="entry name" value="EGFBLOOD"/>
</dbReference>
<sequence>MEDLMIDSKAFFPRASQMTRVLSWAAVKLMVPYYGDSCSEEYPSWTYSHESTLSFSAYEIGKRHGSSFNISLFLRSLKPNGLLLQLRRPTKQNEGEVYFSVYLGMGRVFVSSLSDSTPLTAPIFVTTGEKQFLYIDVQQRQVIFEYAGLRDWAYVGGLPENWNSDRWGGNYKGCLQDVRLGSVHLSDVYISSTSKNIKEACVSDDTCKIKPCHNGGKCTISFNDFTCSCPEEYKGKTCETRVWCVSGPCVNGGHCVTFLMDMNVSVSFFFKYQGIAIFTLVLLMLFLSGVYNATFENNAVQYSAGGSLANPVSSIYLEFRTRSENAVLLRAARGGDMLMVGLLDSSVRLEIQIGNTVEALILSGVRRVDDGKWHRVNISMADEQRKVSPWVITVDGIIDTAAPQNATLAVAQSFTGCMGAVRVGGVYLPFVDDYRAPQPSQFHLVGKPKIHLGCTSAPVCDSDPCLNGGTCQDLFNKFGCVCDSGWEGERCEVDTDDCVSQPCIHGSCKDYLAGFECQCHPGYAGRLCDQDLDECERHACQHGGTCQDGPNSYTCICPHDYSGPLCQWSYPPEQCGRDVRCKNDGICHDGLWGANCTCMPGFTGLRCEMEINECESNPCRNGGSCLDHINMFVCECPPGFNGPTCDTNKLAHKQGVPWLLVAIPCSACVFLL</sequence>
<evidence type="ECO:0000256" key="15">
    <source>
        <dbReference type="ARBA" id="ARBA00023180"/>
    </source>
</evidence>
<keyword evidence="6 16" id="KW-0245">EGF-like domain</keyword>
<dbReference type="GO" id="GO:0005576">
    <property type="term" value="C:extracellular region"/>
    <property type="evidence" value="ECO:0007669"/>
    <property type="project" value="UniProtKB-SubCell"/>
</dbReference>
<evidence type="ECO:0000256" key="2">
    <source>
        <dbReference type="ARBA" id="ARBA00004613"/>
    </source>
</evidence>
<dbReference type="PROSITE" id="PS50025">
    <property type="entry name" value="LAM_G_DOMAIN"/>
    <property type="match status" value="2"/>
</dbReference>
<evidence type="ECO:0000256" key="4">
    <source>
        <dbReference type="ARBA" id="ARBA00022475"/>
    </source>
</evidence>
<dbReference type="FunFam" id="2.10.25.10:FF:000279">
    <property type="entry name" value="Neurogenic locus notch 1"/>
    <property type="match status" value="1"/>
</dbReference>
<evidence type="ECO:0000259" key="20">
    <source>
        <dbReference type="PROSITE" id="PS50026"/>
    </source>
</evidence>
<feature type="disulfide bond" evidence="16">
    <location>
        <begin position="498"/>
        <end position="508"/>
    </location>
</feature>
<keyword evidence="3" id="KW-0217">Developmental protein</keyword>
<keyword evidence="22" id="KW-1185">Reference proteome</keyword>
<evidence type="ECO:0000256" key="12">
    <source>
        <dbReference type="ARBA" id="ARBA00022989"/>
    </source>
</evidence>
<feature type="domain" description="Laminin G" evidence="19">
    <location>
        <begin position="42"/>
        <end position="201"/>
    </location>
</feature>
<comment type="caution">
    <text evidence="16">Lacks conserved residue(s) required for the propagation of feature annotation.</text>
</comment>
<evidence type="ECO:0000256" key="8">
    <source>
        <dbReference type="ARBA" id="ARBA00022723"/>
    </source>
</evidence>
<evidence type="ECO:0000256" key="5">
    <source>
        <dbReference type="ARBA" id="ARBA00022525"/>
    </source>
</evidence>
<evidence type="ECO:0000256" key="9">
    <source>
        <dbReference type="ARBA" id="ARBA00022729"/>
    </source>
</evidence>
<dbReference type="Proteomes" id="UP001460270">
    <property type="component" value="Unassembled WGS sequence"/>
</dbReference>
<evidence type="ECO:0000256" key="13">
    <source>
        <dbReference type="ARBA" id="ARBA00023136"/>
    </source>
</evidence>
<dbReference type="InterPro" id="IPR051022">
    <property type="entry name" value="Notch_Cell-Fate_Det"/>
</dbReference>
<keyword evidence="13 18" id="KW-0472">Membrane</keyword>
<evidence type="ECO:0000313" key="21">
    <source>
        <dbReference type="EMBL" id="KAK7895824.1"/>
    </source>
</evidence>
<feature type="disulfide bond" evidence="16">
    <location>
        <begin position="519"/>
        <end position="528"/>
    </location>
</feature>
<evidence type="ECO:0000259" key="19">
    <source>
        <dbReference type="PROSITE" id="PS50025"/>
    </source>
</evidence>
<feature type="disulfide bond" evidence="16">
    <location>
        <begin position="598"/>
        <end position="607"/>
    </location>
</feature>
<feature type="disulfide bond" evidence="16">
    <location>
        <begin position="557"/>
        <end position="566"/>
    </location>
</feature>
<feature type="domain" description="EGF-like" evidence="20">
    <location>
        <begin position="531"/>
        <end position="567"/>
    </location>
</feature>
<keyword evidence="5" id="KW-0964">Secreted</keyword>
<evidence type="ECO:0000256" key="11">
    <source>
        <dbReference type="ARBA" id="ARBA00022837"/>
    </source>
</evidence>
<keyword evidence="7 18" id="KW-0812">Transmembrane</keyword>
<dbReference type="PROSITE" id="PS01186">
    <property type="entry name" value="EGF_2"/>
    <property type="match status" value="4"/>
</dbReference>
<feature type="disulfide bond" evidence="16">
    <location>
        <begin position="636"/>
        <end position="645"/>
    </location>
</feature>
<feature type="domain" description="EGF-like" evidence="20">
    <location>
        <begin position="610"/>
        <end position="646"/>
    </location>
</feature>
<reference evidence="22" key="1">
    <citation type="submission" date="2024-04" db="EMBL/GenBank/DDBJ databases">
        <title>Salinicola lusitanus LLJ914,a marine bacterium isolated from the Okinawa Trough.</title>
        <authorList>
            <person name="Li J."/>
        </authorList>
    </citation>
    <scope>NUCLEOTIDE SEQUENCE [LARGE SCALE GENOMIC DNA]</scope>
</reference>
<evidence type="ECO:0000256" key="1">
    <source>
        <dbReference type="ARBA" id="ARBA00004251"/>
    </source>
</evidence>
<dbReference type="CDD" id="cd00110">
    <property type="entry name" value="LamG"/>
    <property type="match status" value="1"/>
</dbReference>
<evidence type="ECO:0000256" key="10">
    <source>
        <dbReference type="ARBA" id="ARBA00022737"/>
    </source>
</evidence>
<evidence type="ECO:0000256" key="3">
    <source>
        <dbReference type="ARBA" id="ARBA00022473"/>
    </source>
</evidence>
<evidence type="ECO:0000256" key="18">
    <source>
        <dbReference type="SAM" id="Phobius"/>
    </source>
</evidence>
<dbReference type="InterPro" id="IPR000152">
    <property type="entry name" value="EGF-type_Asp/Asn_hydroxyl_site"/>
</dbReference>
<dbReference type="Gene3D" id="2.60.120.200">
    <property type="match status" value="2"/>
</dbReference>
<feature type="domain" description="EGF-like" evidence="20">
    <location>
        <begin position="456"/>
        <end position="492"/>
    </location>
</feature>
<dbReference type="PANTHER" id="PTHR24049:SF22">
    <property type="entry name" value="DROSOPHILA CRUMBS HOMOLOG"/>
    <property type="match status" value="1"/>
</dbReference>
<dbReference type="FunFam" id="2.10.25.10:FF:000659">
    <property type="entry name" value="Crumbs cell polarity complex component 2b"/>
    <property type="match status" value="1"/>
</dbReference>
<dbReference type="SMART" id="SM00179">
    <property type="entry name" value="EGF_CA"/>
    <property type="match status" value="6"/>
</dbReference>
<keyword evidence="15" id="KW-0325">Glycoprotein</keyword>
<dbReference type="GO" id="GO:0007409">
    <property type="term" value="P:axonogenesis"/>
    <property type="evidence" value="ECO:0007669"/>
    <property type="project" value="UniProtKB-ARBA"/>
</dbReference>
<dbReference type="SMART" id="SM00181">
    <property type="entry name" value="EGF"/>
    <property type="match status" value="6"/>
</dbReference>
<keyword evidence="11" id="KW-0106">Calcium</keyword>
<evidence type="ECO:0000256" key="16">
    <source>
        <dbReference type="PROSITE-ProRule" id="PRU00076"/>
    </source>
</evidence>
<dbReference type="PROSITE" id="PS50026">
    <property type="entry name" value="EGF_3"/>
    <property type="match status" value="6"/>
</dbReference>
<dbReference type="GO" id="GO:1901222">
    <property type="term" value="P:regulation of non-canonical NF-kappaB signal transduction"/>
    <property type="evidence" value="ECO:0007669"/>
    <property type="project" value="UniProtKB-ARBA"/>
</dbReference>
<evidence type="ECO:0000256" key="6">
    <source>
        <dbReference type="ARBA" id="ARBA00022536"/>
    </source>
</evidence>
<keyword evidence="9" id="KW-0732">Signal</keyword>
<dbReference type="SUPFAM" id="SSF49899">
    <property type="entry name" value="Concanavalin A-like lectins/glucanases"/>
    <property type="match status" value="2"/>
</dbReference>
<evidence type="ECO:0000256" key="17">
    <source>
        <dbReference type="PROSITE-ProRule" id="PRU00122"/>
    </source>
</evidence>
<dbReference type="CDD" id="cd00054">
    <property type="entry name" value="EGF_CA"/>
    <property type="match status" value="6"/>
</dbReference>
<feature type="domain" description="EGF-like" evidence="20">
    <location>
        <begin position="203"/>
        <end position="239"/>
    </location>
</feature>
<proteinExistence type="predicted"/>
<dbReference type="Pfam" id="PF00008">
    <property type="entry name" value="EGF"/>
    <property type="match status" value="5"/>
</dbReference>
<name>A0AAW0NL31_9GOBI</name>
<dbReference type="FunFam" id="2.10.25.10:FF:000045">
    <property type="entry name" value="Slit guidance ligand 2"/>
    <property type="match status" value="1"/>
</dbReference>
<feature type="disulfide bond" evidence="16">
    <location>
        <begin position="482"/>
        <end position="491"/>
    </location>
</feature>
<feature type="disulfide bond" evidence="17">
    <location>
        <begin position="174"/>
        <end position="201"/>
    </location>
</feature>
<dbReference type="GO" id="GO:0060218">
    <property type="term" value="P:hematopoietic stem cell differentiation"/>
    <property type="evidence" value="ECO:0007669"/>
    <property type="project" value="UniProtKB-ARBA"/>
</dbReference>
<accession>A0AAW0NL31</accession>
<dbReference type="InterPro" id="IPR001881">
    <property type="entry name" value="EGF-like_Ca-bd_dom"/>
</dbReference>
<protein>
    <submittedName>
        <fullName evidence="21">Uncharacterized protein</fullName>
    </submittedName>
</protein>
<dbReference type="PANTHER" id="PTHR24049">
    <property type="entry name" value="CRUMBS FAMILY MEMBER"/>
    <property type="match status" value="1"/>
</dbReference>
<evidence type="ECO:0000256" key="7">
    <source>
        <dbReference type="ARBA" id="ARBA00022692"/>
    </source>
</evidence>
<organism evidence="21 22">
    <name type="scientific">Mugilogobius chulae</name>
    <name type="common">yellowstripe goby</name>
    <dbReference type="NCBI Taxonomy" id="88201"/>
    <lineage>
        <taxon>Eukaryota</taxon>
        <taxon>Metazoa</taxon>
        <taxon>Chordata</taxon>
        <taxon>Craniata</taxon>
        <taxon>Vertebrata</taxon>
        <taxon>Euteleostomi</taxon>
        <taxon>Actinopterygii</taxon>
        <taxon>Neopterygii</taxon>
        <taxon>Teleostei</taxon>
        <taxon>Neoteleostei</taxon>
        <taxon>Acanthomorphata</taxon>
        <taxon>Gobiaria</taxon>
        <taxon>Gobiiformes</taxon>
        <taxon>Gobioidei</taxon>
        <taxon>Gobiidae</taxon>
        <taxon>Gobionellinae</taxon>
        <taxon>Mugilogobius</taxon>
    </lineage>
</organism>
<dbReference type="PROSITE" id="PS01187">
    <property type="entry name" value="EGF_CA"/>
    <property type="match status" value="2"/>
</dbReference>
<dbReference type="PROSITE" id="PS00010">
    <property type="entry name" value="ASX_HYDROXYL"/>
    <property type="match status" value="4"/>
</dbReference>
<dbReference type="PROSITE" id="PS00022">
    <property type="entry name" value="EGF_1"/>
    <property type="match status" value="6"/>
</dbReference>
<dbReference type="SUPFAM" id="SSF57196">
    <property type="entry name" value="EGF/Laminin"/>
    <property type="match status" value="5"/>
</dbReference>
<evidence type="ECO:0000256" key="14">
    <source>
        <dbReference type="ARBA" id="ARBA00023157"/>
    </source>
</evidence>
<dbReference type="FunFam" id="2.10.25.10:FF:000109">
    <property type="entry name" value="Notch homolog 4, [Drosophila]"/>
    <property type="match status" value="1"/>
</dbReference>
<evidence type="ECO:0000313" key="22">
    <source>
        <dbReference type="Proteomes" id="UP001460270"/>
    </source>
</evidence>
<gene>
    <name evidence="21" type="ORF">WMY93_021149</name>
</gene>
<feature type="domain" description="EGF-like" evidence="20">
    <location>
        <begin position="494"/>
        <end position="529"/>
    </location>
</feature>
<dbReference type="GO" id="GO:0005886">
    <property type="term" value="C:plasma membrane"/>
    <property type="evidence" value="ECO:0007669"/>
    <property type="project" value="UniProtKB-SubCell"/>
</dbReference>
<keyword evidence="8" id="KW-0479">Metal-binding</keyword>